<name>A0ABU0AQR0_9BACI</name>
<dbReference type="Pfam" id="PF09388">
    <property type="entry name" value="SpoOE-like"/>
    <property type="match status" value="1"/>
</dbReference>
<sequence>MKSRKELCEEIIFLKRRLIQIGNENGLNHPLTIQISQKLDRLINEYMKLTQKK</sequence>
<dbReference type="SUPFAM" id="SSF140500">
    <property type="entry name" value="BAS1536-like"/>
    <property type="match status" value="1"/>
</dbReference>
<organism evidence="1 2">
    <name type="scientific">Cytobacillus purgationiresistens</name>
    <dbReference type="NCBI Taxonomy" id="863449"/>
    <lineage>
        <taxon>Bacteria</taxon>
        <taxon>Bacillati</taxon>
        <taxon>Bacillota</taxon>
        <taxon>Bacilli</taxon>
        <taxon>Bacillales</taxon>
        <taxon>Bacillaceae</taxon>
        <taxon>Cytobacillus</taxon>
    </lineage>
</organism>
<dbReference type="RefSeq" id="WP_307479890.1">
    <property type="nucleotide sequence ID" value="NZ_JAUSUB010000043.1"/>
</dbReference>
<accession>A0ABU0AQR0</accession>
<dbReference type="Gene3D" id="4.10.280.10">
    <property type="entry name" value="Helix-loop-helix DNA-binding domain"/>
    <property type="match status" value="1"/>
</dbReference>
<evidence type="ECO:0000313" key="1">
    <source>
        <dbReference type="EMBL" id="MDQ0273587.1"/>
    </source>
</evidence>
<evidence type="ECO:0000313" key="2">
    <source>
        <dbReference type="Proteomes" id="UP001238088"/>
    </source>
</evidence>
<reference evidence="1 2" key="1">
    <citation type="submission" date="2023-07" db="EMBL/GenBank/DDBJ databases">
        <title>Genomic Encyclopedia of Type Strains, Phase IV (KMG-IV): sequencing the most valuable type-strain genomes for metagenomic binning, comparative biology and taxonomic classification.</title>
        <authorList>
            <person name="Goeker M."/>
        </authorList>
    </citation>
    <scope>NUCLEOTIDE SEQUENCE [LARGE SCALE GENOMIC DNA]</scope>
    <source>
        <strain evidence="1 2">DSM 23494</strain>
    </source>
</reference>
<dbReference type="EMBL" id="JAUSUB010000043">
    <property type="protein sequence ID" value="MDQ0273587.1"/>
    <property type="molecule type" value="Genomic_DNA"/>
</dbReference>
<dbReference type="InterPro" id="IPR036638">
    <property type="entry name" value="HLH_DNA-bd_sf"/>
</dbReference>
<dbReference type="Proteomes" id="UP001238088">
    <property type="component" value="Unassembled WGS sequence"/>
</dbReference>
<keyword evidence="2" id="KW-1185">Reference proteome</keyword>
<comment type="caution">
    <text evidence="1">The sequence shown here is derived from an EMBL/GenBank/DDBJ whole genome shotgun (WGS) entry which is preliminary data.</text>
</comment>
<protein>
    <recommendedName>
        <fullName evidence="3">Aspartyl-phosphate phosphatase Spo0E family protein</fullName>
    </recommendedName>
</protein>
<gene>
    <name evidence="1" type="ORF">J2S17_005519</name>
</gene>
<dbReference type="InterPro" id="IPR018540">
    <property type="entry name" value="Spo0E-like"/>
</dbReference>
<dbReference type="InterPro" id="IPR037208">
    <property type="entry name" value="Spo0E-like_sf"/>
</dbReference>
<evidence type="ECO:0008006" key="3">
    <source>
        <dbReference type="Google" id="ProtNLM"/>
    </source>
</evidence>
<proteinExistence type="predicted"/>